<dbReference type="GO" id="GO:0003677">
    <property type="term" value="F:DNA binding"/>
    <property type="evidence" value="ECO:0007669"/>
    <property type="project" value="InterPro"/>
</dbReference>
<dbReference type="InterPro" id="IPR050678">
    <property type="entry name" value="DNA_Partitioning_ATPase"/>
</dbReference>
<evidence type="ECO:0000313" key="4">
    <source>
        <dbReference type="Proteomes" id="UP000239936"/>
    </source>
</evidence>
<dbReference type="PANTHER" id="PTHR13696">
    <property type="entry name" value="P-LOOP CONTAINING NUCLEOSIDE TRIPHOSPHATE HYDROLASE"/>
    <property type="match status" value="1"/>
</dbReference>
<reference evidence="3 4" key="1">
    <citation type="submission" date="2018-01" db="EMBL/GenBank/DDBJ databases">
        <title>The complete genome sequence of Chromatium okenii LaCa, a purple sulfur bacterium with a turbulent life.</title>
        <authorList>
            <person name="Luedin S.M."/>
            <person name="Liechti N."/>
            <person name="Storelli N."/>
            <person name="Danza F."/>
            <person name="Wittwer M."/>
            <person name="Pothier J.F."/>
            <person name="Tonolla M.A."/>
        </authorList>
    </citation>
    <scope>NUCLEOTIDE SEQUENCE [LARGE SCALE GENOMIC DNA]</scope>
    <source>
        <strain evidence="3 4">LaCa</strain>
    </source>
</reference>
<dbReference type="InterPro" id="IPR011335">
    <property type="entry name" value="Restrct_endonuc-II-like"/>
</dbReference>
<dbReference type="Pfam" id="PF04471">
    <property type="entry name" value="Mrr_cat"/>
    <property type="match status" value="1"/>
</dbReference>
<dbReference type="InterPro" id="IPR007560">
    <property type="entry name" value="Restrct_endonuc_IV_Mrr"/>
</dbReference>
<dbReference type="CDD" id="cd02042">
    <property type="entry name" value="ParAB_family"/>
    <property type="match status" value="1"/>
</dbReference>
<organism evidence="3 4">
    <name type="scientific">Chromatium okenii</name>
    <dbReference type="NCBI Taxonomy" id="61644"/>
    <lineage>
        <taxon>Bacteria</taxon>
        <taxon>Pseudomonadati</taxon>
        <taxon>Pseudomonadota</taxon>
        <taxon>Gammaproteobacteria</taxon>
        <taxon>Chromatiales</taxon>
        <taxon>Chromatiaceae</taxon>
        <taxon>Chromatium</taxon>
    </lineage>
</organism>
<dbReference type="Gene3D" id="3.40.50.300">
    <property type="entry name" value="P-loop containing nucleotide triphosphate hydrolases"/>
    <property type="match status" value="2"/>
</dbReference>
<name>A0A2S7XUR9_9GAMM</name>
<dbReference type="InterPro" id="IPR027417">
    <property type="entry name" value="P-loop_NTPase"/>
</dbReference>
<comment type="caution">
    <text evidence="3">The sequence shown here is derived from an EMBL/GenBank/DDBJ whole genome shotgun (WGS) entry which is preliminary data.</text>
</comment>
<dbReference type="PANTHER" id="PTHR13696:SF99">
    <property type="entry name" value="COBYRINIC ACID AC-DIAMIDE SYNTHASE"/>
    <property type="match status" value="1"/>
</dbReference>
<dbReference type="InterPro" id="IPR002586">
    <property type="entry name" value="CobQ/CobB/MinD/ParA_Nub-bd_dom"/>
</dbReference>
<dbReference type="SUPFAM" id="SSF52540">
    <property type="entry name" value="P-loop containing nucleoside triphosphate hydrolases"/>
    <property type="match status" value="1"/>
</dbReference>
<dbReference type="OrthoDB" id="9799330at2"/>
<dbReference type="Pfam" id="PF01656">
    <property type="entry name" value="CbiA"/>
    <property type="match status" value="1"/>
</dbReference>
<sequence length="408" mass="45627">MSNDPLVPSNPDDFEKLIALLCQQSGYTVTMPPANTKGYDIELKNGVQCIAVQVKNHKAKCSIAQVQKFQEYLDLPIAARFSSGWFICANGFSQSALTHVETERPNNLCLGTYHNGTVVWNYPKSHEAEAAIAAATMSAAIDVQRPLKYIGVFTCKGGVGKTTVAAHLAGAFALMGHDVILVDLDPDKNLRKLFLQDPTDEDGDASLYVPPKMKGQEGATITVLNHDQWNEDHYKDTKIVICDCSPVLTENPRNLVEKFNYCIIPTTLNPLGIAKHADVITRTFKHIRQLSVDAEMFAIINSYDVSKDAEKRNGVLLDHLQRHIDLYAATDSKCQLIHPDAAKIRYSVALLYWGYHIIEGSKPQLAFRETAGRSYPRTDFLQLAEYLENHTDIDKLRDIEHVIFQPRE</sequence>
<proteinExistence type="predicted"/>
<dbReference type="GO" id="GO:0004519">
    <property type="term" value="F:endonuclease activity"/>
    <property type="evidence" value="ECO:0007669"/>
    <property type="project" value="InterPro"/>
</dbReference>
<evidence type="ECO:0000259" key="1">
    <source>
        <dbReference type="Pfam" id="PF01656"/>
    </source>
</evidence>
<dbReference type="Proteomes" id="UP000239936">
    <property type="component" value="Unassembled WGS sequence"/>
</dbReference>
<keyword evidence="4" id="KW-1185">Reference proteome</keyword>
<protein>
    <submittedName>
        <fullName evidence="3">Chromosome partitioning protein</fullName>
    </submittedName>
</protein>
<dbReference type="GO" id="GO:0009307">
    <property type="term" value="P:DNA restriction-modification system"/>
    <property type="evidence" value="ECO:0007669"/>
    <property type="project" value="InterPro"/>
</dbReference>
<evidence type="ECO:0000259" key="2">
    <source>
        <dbReference type="Pfam" id="PF04471"/>
    </source>
</evidence>
<evidence type="ECO:0000313" key="3">
    <source>
        <dbReference type="EMBL" id="PQJ97489.1"/>
    </source>
</evidence>
<dbReference type="SUPFAM" id="SSF52980">
    <property type="entry name" value="Restriction endonuclease-like"/>
    <property type="match status" value="1"/>
</dbReference>
<dbReference type="EMBL" id="PPGH01000010">
    <property type="protein sequence ID" value="PQJ97489.1"/>
    <property type="molecule type" value="Genomic_DNA"/>
</dbReference>
<gene>
    <name evidence="3" type="ORF">CXB77_00925</name>
</gene>
<accession>A0A2S7XUR9</accession>
<dbReference type="AlphaFoldDB" id="A0A2S7XUR9"/>
<feature type="domain" description="Restriction endonuclease type IV Mrr" evidence="2">
    <location>
        <begin position="10"/>
        <end position="102"/>
    </location>
</feature>
<feature type="domain" description="CobQ/CobB/MinD/ParA nucleotide binding" evidence="1">
    <location>
        <begin position="153"/>
        <end position="306"/>
    </location>
</feature>
<dbReference type="RefSeq" id="WP_105072448.1">
    <property type="nucleotide sequence ID" value="NZ_PPGH01000010.1"/>
</dbReference>